<dbReference type="HAMAP" id="MF_01398">
    <property type="entry name" value="ATP_synth_b_bprime"/>
    <property type="match status" value="1"/>
</dbReference>
<keyword evidence="8" id="KW-0375">Hydrogen ion transport</keyword>
<evidence type="ECO:0000256" key="1">
    <source>
        <dbReference type="ARBA" id="ARBA00004167"/>
    </source>
</evidence>
<dbReference type="InterPro" id="IPR050059">
    <property type="entry name" value="ATP_synthase_B_chain"/>
</dbReference>
<evidence type="ECO:0000256" key="14">
    <source>
        <dbReference type="SAM" id="Coils"/>
    </source>
</evidence>
<evidence type="ECO:0000256" key="8">
    <source>
        <dbReference type="ARBA" id="ARBA00022781"/>
    </source>
</evidence>
<evidence type="ECO:0000256" key="7">
    <source>
        <dbReference type="ARBA" id="ARBA00022692"/>
    </source>
</evidence>
<keyword evidence="14" id="KW-0175">Coiled coil</keyword>
<keyword evidence="6" id="KW-0138">CF(0)</keyword>
<accession>A0A381T225</accession>
<evidence type="ECO:0000256" key="9">
    <source>
        <dbReference type="ARBA" id="ARBA00022989"/>
    </source>
</evidence>
<dbReference type="GO" id="GO:0046961">
    <property type="term" value="F:proton-transporting ATPase activity, rotational mechanism"/>
    <property type="evidence" value="ECO:0007669"/>
    <property type="project" value="TreeGrafter"/>
</dbReference>
<dbReference type="Pfam" id="PF00430">
    <property type="entry name" value="ATP-synt_B"/>
    <property type="match status" value="1"/>
</dbReference>
<dbReference type="GO" id="GO:0012505">
    <property type="term" value="C:endomembrane system"/>
    <property type="evidence" value="ECO:0007669"/>
    <property type="project" value="UniProtKB-SubCell"/>
</dbReference>
<evidence type="ECO:0000256" key="5">
    <source>
        <dbReference type="ARBA" id="ARBA00022475"/>
    </source>
</evidence>
<sequence>MNNPLVQLDPGLFVWTILTFLLLLFVLAKFAWKPLLKMLKDREELIRSSLEDAEKAKEELERLNAEGEAIVNQARSEAQTILSEGKAAATTLKEETLAGAKEQAKNIISEAEKQINVEKDKAINEIKSEVVNLSLNISKKLINKNLSPEDNKALIDESLSNVKEYEA</sequence>
<keyword evidence="11 15" id="KW-0472">Membrane</keyword>
<protein>
    <submittedName>
        <fullName evidence="16">Uncharacterized protein</fullName>
    </submittedName>
</protein>
<proteinExistence type="inferred from homology"/>
<keyword evidence="5" id="KW-1003">Cell membrane</keyword>
<evidence type="ECO:0000256" key="2">
    <source>
        <dbReference type="ARBA" id="ARBA00004308"/>
    </source>
</evidence>
<keyword evidence="4" id="KW-0813">Transport</keyword>
<evidence type="ECO:0000256" key="10">
    <source>
        <dbReference type="ARBA" id="ARBA00023065"/>
    </source>
</evidence>
<dbReference type="CDD" id="cd06503">
    <property type="entry name" value="ATP-synt_Fo_b"/>
    <property type="match status" value="1"/>
</dbReference>
<keyword evidence="10" id="KW-0406">Ion transport</keyword>
<evidence type="ECO:0000256" key="3">
    <source>
        <dbReference type="ARBA" id="ARBA00005513"/>
    </source>
</evidence>
<comment type="subcellular location">
    <subcellularLocation>
        <location evidence="2">Endomembrane system</location>
    </subcellularLocation>
    <subcellularLocation>
        <location evidence="1">Membrane</location>
        <topology evidence="1">Single-pass membrane protein</topology>
    </subcellularLocation>
</comment>
<evidence type="ECO:0000256" key="13">
    <source>
        <dbReference type="ARBA" id="ARBA00025198"/>
    </source>
</evidence>
<dbReference type="GO" id="GO:0015986">
    <property type="term" value="P:proton motive force-driven ATP synthesis"/>
    <property type="evidence" value="ECO:0007669"/>
    <property type="project" value="InterPro"/>
</dbReference>
<dbReference type="InterPro" id="IPR002146">
    <property type="entry name" value="ATP_synth_b/b'su_bac/chlpt"/>
</dbReference>
<evidence type="ECO:0000256" key="15">
    <source>
        <dbReference type="SAM" id="Phobius"/>
    </source>
</evidence>
<keyword evidence="9 15" id="KW-1133">Transmembrane helix</keyword>
<name>A0A381T225_9ZZZZ</name>
<reference evidence="16" key="1">
    <citation type="submission" date="2018-05" db="EMBL/GenBank/DDBJ databases">
        <authorList>
            <person name="Lanie J.A."/>
            <person name="Ng W.-L."/>
            <person name="Kazmierczak K.M."/>
            <person name="Andrzejewski T.M."/>
            <person name="Davidsen T.M."/>
            <person name="Wayne K.J."/>
            <person name="Tettelin H."/>
            <person name="Glass J.I."/>
            <person name="Rusch D."/>
            <person name="Podicherti R."/>
            <person name="Tsui H.-C.T."/>
            <person name="Winkler M.E."/>
        </authorList>
    </citation>
    <scope>NUCLEOTIDE SEQUENCE</scope>
</reference>
<evidence type="ECO:0000256" key="12">
    <source>
        <dbReference type="ARBA" id="ARBA00023310"/>
    </source>
</evidence>
<evidence type="ECO:0000256" key="4">
    <source>
        <dbReference type="ARBA" id="ARBA00022448"/>
    </source>
</evidence>
<dbReference type="AlphaFoldDB" id="A0A381T225"/>
<dbReference type="EMBL" id="UINC01003727">
    <property type="protein sequence ID" value="SVA08757.1"/>
    <property type="molecule type" value="Genomic_DNA"/>
</dbReference>
<dbReference type="SUPFAM" id="SSF81573">
    <property type="entry name" value="F1F0 ATP synthase subunit B, membrane domain"/>
    <property type="match status" value="1"/>
</dbReference>
<gene>
    <name evidence="16" type="ORF">METZ01_LOCUS61611</name>
</gene>
<dbReference type="PANTHER" id="PTHR33445">
    <property type="entry name" value="ATP SYNTHASE SUBUNIT B', CHLOROPLASTIC"/>
    <property type="match status" value="1"/>
</dbReference>
<dbReference type="PANTHER" id="PTHR33445:SF1">
    <property type="entry name" value="ATP SYNTHASE SUBUNIT B"/>
    <property type="match status" value="1"/>
</dbReference>
<evidence type="ECO:0000256" key="6">
    <source>
        <dbReference type="ARBA" id="ARBA00022547"/>
    </source>
</evidence>
<comment type="similarity">
    <text evidence="3">Belongs to the ATPase B chain family.</text>
</comment>
<organism evidence="16">
    <name type="scientific">marine metagenome</name>
    <dbReference type="NCBI Taxonomy" id="408172"/>
    <lineage>
        <taxon>unclassified sequences</taxon>
        <taxon>metagenomes</taxon>
        <taxon>ecological metagenomes</taxon>
    </lineage>
</organism>
<dbReference type="InterPro" id="IPR028987">
    <property type="entry name" value="ATP_synth_B-like_membr_sf"/>
</dbReference>
<feature type="coiled-coil region" evidence="14">
    <location>
        <begin position="36"/>
        <end position="121"/>
    </location>
</feature>
<dbReference type="Gene3D" id="6.10.250.1580">
    <property type="match status" value="1"/>
</dbReference>
<evidence type="ECO:0000256" key="11">
    <source>
        <dbReference type="ARBA" id="ARBA00023136"/>
    </source>
</evidence>
<dbReference type="NCBIfam" id="TIGR01144">
    <property type="entry name" value="ATP_synt_b"/>
    <property type="match status" value="1"/>
</dbReference>
<dbReference type="GO" id="GO:0045259">
    <property type="term" value="C:proton-transporting ATP synthase complex"/>
    <property type="evidence" value="ECO:0007669"/>
    <property type="project" value="UniProtKB-KW"/>
</dbReference>
<dbReference type="InterPro" id="IPR005864">
    <property type="entry name" value="ATP_synth_F0_bsu_bac"/>
</dbReference>
<comment type="function">
    <text evidence="13">F(1)F(0) ATP synthase produces ATP from ADP in the presence of a proton or sodium gradient. F-type ATPases consist of two structural domains, F(1) containing the extramembraneous catalytic core and F(0) containing the membrane proton channel, linked together by a central stalk and a peripheral stalk. During catalysis, ATP synthesis in the catalytic domain of F(1) is coupled via a rotary mechanism of the central stalk subunits to proton translocation.</text>
</comment>
<keyword evidence="7 15" id="KW-0812">Transmembrane</keyword>
<evidence type="ECO:0000313" key="16">
    <source>
        <dbReference type="EMBL" id="SVA08757.1"/>
    </source>
</evidence>
<keyword evidence="12" id="KW-0066">ATP synthesis</keyword>
<feature type="transmembrane region" description="Helical" evidence="15">
    <location>
        <begin position="12"/>
        <end position="32"/>
    </location>
</feature>